<reference evidence="2" key="1">
    <citation type="journal article" date="2019" name="Int. J. Syst. Evol. Microbiol.">
        <title>The Global Catalogue of Microorganisms (GCM) 10K type strain sequencing project: providing services to taxonomists for standard genome sequencing and annotation.</title>
        <authorList>
            <consortium name="The Broad Institute Genomics Platform"/>
            <consortium name="The Broad Institute Genome Sequencing Center for Infectious Disease"/>
            <person name="Wu L."/>
            <person name="Ma J."/>
        </authorList>
    </citation>
    <scope>NUCLEOTIDE SEQUENCE [LARGE SCALE GENOMIC DNA]</scope>
    <source>
        <strain evidence="2">JCM 18200</strain>
    </source>
</reference>
<protein>
    <recommendedName>
        <fullName evidence="3">PorT family protein</fullName>
    </recommendedName>
</protein>
<keyword evidence="2" id="KW-1185">Reference proteome</keyword>
<organism evidence="1 2">
    <name type="scientific">Olivibacter ginsenosidimutans</name>
    <dbReference type="NCBI Taxonomy" id="1176537"/>
    <lineage>
        <taxon>Bacteria</taxon>
        <taxon>Pseudomonadati</taxon>
        <taxon>Bacteroidota</taxon>
        <taxon>Sphingobacteriia</taxon>
        <taxon>Sphingobacteriales</taxon>
        <taxon>Sphingobacteriaceae</taxon>
        <taxon>Olivibacter</taxon>
    </lineage>
</organism>
<evidence type="ECO:0000313" key="1">
    <source>
        <dbReference type="EMBL" id="GAA4788696.1"/>
    </source>
</evidence>
<sequence>MNKSLFLVAIGISLWMSGLAQQQRFRLLAKDSTQTKVRKYTDTIHNSKVYIVSGSLGYGIPIGSVRDVLTARLASSWGMDISLPNRHYVLYPSIDYWTFGYNQKNKNDESAYLIENGRANYYNVNLSIGTRRQFQKLNTYITIGPSVGIFFEPRADILPGNILRNDYDGRLMGGAKLNAGADYKLKGFFIYTDFGLMHAFAKIQDKPLTIFSFYIGLKTDITQMADQVVTVFEKKNKK</sequence>
<evidence type="ECO:0008006" key="3">
    <source>
        <dbReference type="Google" id="ProtNLM"/>
    </source>
</evidence>
<comment type="caution">
    <text evidence="1">The sequence shown here is derived from an EMBL/GenBank/DDBJ whole genome shotgun (WGS) entry which is preliminary data.</text>
</comment>
<accession>A0ABP9B1M2</accession>
<evidence type="ECO:0000313" key="2">
    <source>
        <dbReference type="Proteomes" id="UP001501411"/>
    </source>
</evidence>
<proteinExistence type="predicted"/>
<dbReference type="Proteomes" id="UP001501411">
    <property type="component" value="Unassembled WGS sequence"/>
</dbReference>
<dbReference type="RefSeq" id="WP_345231246.1">
    <property type="nucleotide sequence ID" value="NZ_BAABIQ010000008.1"/>
</dbReference>
<dbReference type="EMBL" id="BAABIQ010000008">
    <property type="protein sequence ID" value="GAA4788696.1"/>
    <property type="molecule type" value="Genomic_DNA"/>
</dbReference>
<name>A0ABP9B1M2_9SPHI</name>
<gene>
    <name evidence="1" type="ORF">GCM10023231_16170</name>
</gene>